<evidence type="ECO:0000313" key="10">
    <source>
        <dbReference type="Proteomes" id="UP000261380"/>
    </source>
</evidence>
<reference evidence="9" key="1">
    <citation type="submission" date="2025-08" db="UniProtKB">
        <authorList>
            <consortium name="Ensembl"/>
        </authorList>
    </citation>
    <scope>IDENTIFICATION</scope>
</reference>
<dbReference type="AlphaFoldDB" id="A0A3B5L9U4"/>
<name>A0A3B5L9U4_9TELE</name>
<dbReference type="GO" id="GO:0005737">
    <property type="term" value="C:cytoplasm"/>
    <property type="evidence" value="ECO:0007669"/>
    <property type="project" value="TreeGrafter"/>
</dbReference>
<dbReference type="PANTHER" id="PTHR22984:SF11">
    <property type="entry name" value="AURORA KINASE-RELATED"/>
    <property type="match status" value="1"/>
</dbReference>
<dbReference type="GO" id="GO:0004674">
    <property type="term" value="F:protein serine/threonine kinase activity"/>
    <property type="evidence" value="ECO:0007669"/>
    <property type="project" value="UniProtKB-KW"/>
</dbReference>
<keyword evidence="5" id="KW-0418">Kinase</keyword>
<keyword evidence="10" id="KW-1185">Reference proteome</keyword>
<dbReference type="InterPro" id="IPR011009">
    <property type="entry name" value="Kinase-like_dom_sf"/>
</dbReference>
<dbReference type="STRING" id="32473.ENSXCOP00000007255"/>
<dbReference type="GO" id="GO:0043066">
    <property type="term" value="P:negative regulation of apoptotic process"/>
    <property type="evidence" value="ECO:0007669"/>
    <property type="project" value="TreeGrafter"/>
</dbReference>
<dbReference type="GO" id="GO:0005524">
    <property type="term" value="F:ATP binding"/>
    <property type="evidence" value="ECO:0007669"/>
    <property type="project" value="UniProtKB-KW"/>
</dbReference>
<protein>
    <recommendedName>
        <fullName evidence="1">non-specific serine/threonine protein kinase</fullName>
        <ecNumber evidence="1">2.7.11.1</ecNumber>
    </recommendedName>
</protein>
<evidence type="ECO:0000256" key="3">
    <source>
        <dbReference type="ARBA" id="ARBA00022679"/>
    </source>
</evidence>
<evidence type="ECO:0000313" key="9">
    <source>
        <dbReference type="Ensembl" id="ENSXCOP00000007255.1"/>
    </source>
</evidence>
<dbReference type="InterPro" id="IPR051138">
    <property type="entry name" value="PIM_Ser/Thr_kinase"/>
</dbReference>
<evidence type="ECO:0000256" key="1">
    <source>
        <dbReference type="ARBA" id="ARBA00012513"/>
    </source>
</evidence>
<dbReference type="GeneTree" id="ENSGT00940000174849"/>
<evidence type="ECO:0000256" key="7">
    <source>
        <dbReference type="ARBA" id="ARBA00047899"/>
    </source>
</evidence>
<proteinExistence type="predicted"/>
<keyword evidence="3" id="KW-0808">Transferase</keyword>
<evidence type="ECO:0000256" key="8">
    <source>
        <dbReference type="ARBA" id="ARBA00048679"/>
    </source>
</evidence>
<organism evidence="9 10">
    <name type="scientific">Xiphophorus couchianus</name>
    <name type="common">Monterrey platyfish</name>
    <dbReference type="NCBI Taxonomy" id="32473"/>
    <lineage>
        <taxon>Eukaryota</taxon>
        <taxon>Metazoa</taxon>
        <taxon>Chordata</taxon>
        <taxon>Craniata</taxon>
        <taxon>Vertebrata</taxon>
        <taxon>Euteleostomi</taxon>
        <taxon>Actinopterygii</taxon>
        <taxon>Neopterygii</taxon>
        <taxon>Teleostei</taxon>
        <taxon>Neoteleostei</taxon>
        <taxon>Acanthomorphata</taxon>
        <taxon>Ovalentaria</taxon>
        <taxon>Atherinomorphae</taxon>
        <taxon>Cyprinodontiformes</taxon>
        <taxon>Poeciliidae</taxon>
        <taxon>Poeciliinae</taxon>
        <taxon>Xiphophorus</taxon>
    </lineage>
</organism>
<reference evidence="9" key="2">
    <citation type="submission" date="2025-09" db="UniProtKB">
        <authorList>
            <consortium name="Ensembl"/>
        </authorList>
    </citation>
    <scope>IDENTIFICATION</scope>
</reference>
<keyword evidence="4" id="KW-0547">Nucleotide-binding</keyword>
<dbReference type="SUPFAM" id="SSF56112">
    <property type="entry name" value="Protein kinase-like (PK-like)"/>
    <property type="match status" value="1"/>
</dbReference>
<evidence type="ECO:0000256" key="5">
    <source>
        <dbReference type="ARBA" id="ARBA00022777"/>
    </source>
</evidence>
<dbReference type="EC" id="2.7.11.1" evidence="1"/>
<comment type="catalytic activity">
    <reaction evidence="7">
        <text>L-threonyl-[protein] + ATP = O-phospho-L-threonyl-[protein] + ADP + H(+)</text>
        <dbReference type="Rhea" id="RHEA:46608"/>
        <dbReference type="Rhea" id="RHEA-COMP:11060"/>
        <dbReference type="Rhea" id="RHEA-COMP:11605"/>
        <dbReference type="ChEBI" id="CHEBI:15378"/>
        <dbReference type="ChEBI" id="CHEBI:30013"/>
        <dbReference type="ChEBI" id="CHEBI:30616"/>
        <dbReference type="ChEBI" id="CHEBI:61977"/>
        <dbReference type="ChEBI" id="CHEBI:456216"/>
        <dbReference type="EC" id="2.7.11.1"/>
    </reaction>
</comment>
<keyword evidence="2" id="KW-0723">Serine/threonine-protein kinase</keyword>
<dbReference type="PANTHER" id="PTHR22984">
    <property type="entry name" value="SERINE/THREONINE-PROTEIN KINASE PIM"/>
    <property type="match status" value="1"/>
</dbReference>
<dbReference type="Ensembl" id="ENSXCOT00000007348.1">
    <property type="protein sequence ID" value="ENSXCOP00000007255.1"/>
    <property type="gene ID" value="ENSXCOG00000005611.1"/>
</dbReference>
<evidence type="ECO:0000256" key="4">
    <source>
        <dbReference type="ARBA" id="ARBA00022741"/>
    </source>
</evidence>
<comment type="catalytic activity">
    <reaction evidence="8">
        <text>L-seryl-[protein] + ATP = O-phospho-L-seryl-[protein] + ADP + H(+)</text>
        <dbReference type="Rhea" id="RHEA:17989"/>
        <dbReference type="Rhea" id="RHEA-COMP:9863"/>
        <dbReference type="Rhea" id="RHEA-COMP:11604"/>
        <dbReference type="ChEBI" id="CHEBI:15378"/>
        <dbReference type="ChEBI" id="CHEBI:29999"/>
        <dbReference type="ChEBI" id="CHEBI:30616"/>
        <dbReference type="ChEBI" id="CHEBI:83421"/>
        <dbReference type="ChEBI" id="CHEBI:456216"/>
        <dbReference type="EC" id="2.7.11.1"/>
    </reaction>
</comment>
<dbReference type="Proteomes" id="UP000261380">
    <property type="component" value="Unplaced"/>
</dbReference>
<accession>A0A3B5L9U4</accession>
<evidence type="ECO:0000256" key="6">
    <source>
        <dbReference type="ARBA" id="ARBA00022840"/>
    </source>
</evidence>
<dbReference type="GO" id="GO:0007346">
    <property type="term" value="P:regulation of mitotic cell cycle"/>
    <property type="evidence" value="ECO:0007669"/>
    <property type="project" value="TreeGrafter"/>
</dbReference>
<dbReference type="Gene3D" id="3.30.200.20">
    <property type="entry name" value="Phosphorylase Kinase, domain 1"/>
    <property type="match status" value="1"/>
</dbReference>
<evidence type="ECO:0000256" key="2">
    <source>
        <dbReference type="ARBA" id="ARBA00022527"/>
    </source>
</evidence>
<sequence length="145" mass="15895">GQNFNFGTFSNVNSFGMEHLIICHLCKYTADFERKYKQLGLIGKGGYGSVYAGLRLADSLPVGIAFCELRIGCVPLEVALMQKAGGGPEAVGKFAAVTLLDWYCLDHKLVLVMERPPFSLDLAQYIHFRGGHLQEDEARVGKPDG</sequence>
<keyword evidence="6" id="KW-0067">ATP-binding</keyword>